<dbReference type="AlphaFoldDB" id="A0A1X7A1U8"/>
<sequence length="497" mass="54575">MSLVGKISRKFKEYRQQKHLTHILSDAESMKRDALAKTMPQRWLETTNATILHLKAPRFPKDITVNQDPEMPKAAWQLTLSEETSALRYGTGVERAGSSIFEGVWSASFAAFDFENADYVFGSGVTSKPEGCLVLTPPTHMLESIFVLYDAERNTLAASNSLAGVLACLPEDIREGFVAKTSDMIRAVNDAQTDAGLFGYDPKVLEYESVELHAVFAHNLVLFPGQSPRFSLRLNEQIYDRYEDYVGFLRQVLASVFENGADPARSTAVFDPASCISAGYDSPAVTVLAMGLGVNNAFTLDLTVHTVNDSGQEIARDLGVKCTSFVHPAGKVIDNLNMMYEGDLAETAQEFIGTAGFGDDILYAAFESVLPNKILLDGRFGDGIWAKDTMKAAGAPVNISFNKSITEFRLRVGFVLIPVPTIGAEFPESIARISRSKEMQDWSVGGHYDRPIPRRLVEQAGGQRGNFGQKKGAANPNPLNFDDLKLDALKAMVDRYL</sequence>
<gene>
    <name evidence="1" type="ORF">ROA7450_03623</name>
</gene>
<evidence type="ECO:0000313" key="1">
    <source>
        <dbReference type="EMBL" id="SLN67659.1"/>
    </source>
</evidence>
<name>A0A1X7A1U8_9RHOB</name>
<organism evidence="1 2">
    <name type="scientific">Roseovarius albus</name>
    <dbReference type="NCBI Taxonomy" id="1247867"/>
    <lineage>
        <taxon>Bacteria</taxon>
        <taxon>Pseudomonadati</taxon>
        <taxon>Pseudomonadota</taxon>
        <taxon>Alphaproteobacteria</taxon>
        <taxon>Rhodobacterales</taxon>
        <taxon>Roseobacteraceae</taxon>
        <taxon>Roseovarius</taxon>
    </lineage>
</organism>
<keyword evidence="2" id="KW-1185">Reference proteome</keyword>
<proteinExistence type="predicted"/>
<protein>
    <submittedName>
        <fullName evidence="1">Uncharacterized protein</fullName>
    </submittedName>
</protein>
<dbReference type="Proteomes" id="UP000193061">
    <property type="component" value="Unassembled WGS sequence"/>
</dbReference>
<evidence type="ECO:0000313" key="2">
    <source>
        <dbReference type="Proteomes" id="UP000193061"/>
    </source>
</evidence>
<dbReference type="EMBL" id="FWFX01000014">
    <property type="protein sequence ID" value="SLN67659.1"/>
    <property type="molecule type" value="Genomic_DNA"/>
</dbReference>
<accession>A0A1X7A1U8</accession>
<reference evidence="1 2" key="1">
    <citation type="submission" date="2017-03" db="EMBL/GenBank/DDBJ databases">
        <authorList>
            <person name="Afonso C.L."/>
            <person name="Miller P.J."/>
            <person name="Scott M.A."/>
            <person name="Spackman E."/>
            <person name="Goraichik I."/>
            <person name="Dimitrov K.M."/>
            <person name="Suarez D.L."/>
            <person name="Swayne D.E."/>
        </authorList>
    </citation>
    <scope>NUCLEOTIDE SEQUENCE [LARGE SCALE GENOMIC DNA]</scope>
    <source>
        <strain evidence="1 2">CECT 7450</strain>
    </source>
</reference>